<dbReference type="PROSITE" id="PS00636">
    <property type="entry name" value="DNAJ_1"/>
    <property type="match status" value="1"/>
</dbReference>
<evidence type="ECO:0000256" key="5">
    <source>
        <dbReference type="SAM" id="Coils"/>
    </source>
</evidence>
<dbReference type="PROSITE" id="PS50076">
    <property type="entry name" value="DNAJ_2"/>
    <property type="match status" value="1"/>
</dbReference>
<feature type="domain" description="J" evidence="7">
    <location>
        <begin position="9"/>
        <end position="75"/>
    </location>
</feature>
<dbReference type="InParanoid" id="C1EBK7"/>
<keyword evidence="1" id="KW-0479">Metal-binding</keyword>
<feature type="compositionally biased region" description="Acidic residues" evidence="6">
    <location>
        <begin position="567"/>
        <end position="582"/>
    </location>
</feature>
<feature type="compositionally biased region" description="Low complexity" evidence="6">
    <location>
        <begin position="503"/>
        <end position="525"/>
    </location>
</feature>
<feature type="coiled-coil region" evidence="5">
    <location>
        <begin position="183"/>
        <end position="210"/>
    </location>
</feature>
<dbReference type="InterPro" id="IPR022755">
    <property type="entry name" value="Znf_C2H2_jaz"/>
</dbReference>
<organism evidence="9 10">
    <name type="scientific">Micromonas commoda (strain RCC299 / NOUM17 / CCMP2709)</name>
    <name type="common">Picoplanktonic green alga</name>
    <dbReference type="NCBI Taxonomy" id="296587"/>
    <lineage>
        <taxon>Eukaryota</taxon>
        <taxon>Viridiplantae</taxon>
        <taxon>Chlorophyta</taxon>
        <taxon>Mamiellophyceae</taxon>
        <taxon>Mamiellales</taxon>
        <taxon>Mamiellaceae</taxon>
        <taxon>Micromonas</taxon>
    </lineage>
</organism>
<dbReference type="SMART" id="SM00355">
    <property type="entry name" value="ZnF_C2H2"/>
    <property type="match status" value="2"/>
</dbReference>
<dbReference type="SMART" id="SM00451">
    <property type="entry name" value="ZnF_U1"/>
    <property type="match status" value="1"/>
</dbReference>
<dbReference type="Gene3D" id="1.10.287.110">
    <property type="entry name" value="DnaJ domain"/>
    <property type="match status" value="1"/>
</dbReference>
<feature type="region of interest" description="Disordered" evidence="6">
    <location>
        <begin position="336"/>
        <end position="589"/>
    </location>
</feature>
<feature type="compositionally biased region" description="Basic residues" evidence="6">
    <location>
        <begin position="533"/>
        <end position="547"/>
    </location>
</feature>
<dbReference type="InterPro" id="IPR036236">
    <property type="entry name" value="Znf_C2H2_sf"/>
</dbReference>
<evidence type="ECO:0000256" key="2">
    <source>
        <dbReference type="ARBA" id="ARBA00022771"/>
    </source>
</evidence>
<dbReference type="GO" id="GO:0003676">
    <property type="term" value="F:nucleic acid binding"/>
    <property type="evidence" value="ECO:0007669"/>
    <property type="project" value="InterPro"/>
</dbReference>
<dbReference type="GO" id="GO:0008270">
    <property type="term" value="F:zinc ion binding"/>
    <property type="evidence" value="ECO:0007669"/>
    <property type="project" value="UniProtKB-KW"/>
</dbReference>
<feature type="domain" description="C2H2-type" evidence="8">
    <location>
        <begin position="652"/>
        <end position="680"/>
    </location>
</feature>
<dbReference type="InterPro" id="IPR036869">
    <property type="entry name" value="J_dom_sf"/>
</dbReference>
<feature type="compositionally biased region" description="Basic and acidic residues" evidence="6">
    <location>
        <begin position="407"/>
        <end position="421"/>
    </location>
</feature>
<feature type="compositionally biased region" description="Acidic residues" evidence="6">
    <location>
        <begin position="428"/>
        <end position="445"/>
    </location>
</feature>
<feature type="compositionally biased region" description="Basic and acidic residues" evidence="6">
    <location>
        <begin position="336"/>
        <end position="347"/>
    </location>
</feature>
<evidence type="ECO:0000256" key="1">
    <source>
        <dbReference type="ARBA" id="ARBA00022723"/>
    </source>
</evidence>
<feature type="compositionally biased region" description="Acidic residues" evidence="6">
    <location>
        <begin position="348"/>
        <end position="367"/>
    </location>
</feature>
<dbReference type="GeneID" id="8246036"/>
<dbReference type="Pfam" id="PF12171">
    <property type="entry name" value="zf-C2H2_jaz"/>
    <property type="match status" value="1"/>
</dbReference>
<dbReference type="PANTHER" id="PTHR44029">
    <property type="entry name" value="DNAJ HOMOLOG SUBFAMILY C MEMBER 21"/>
    <property type="match status" value="1"/>
</dbReference>
<gene>
    <name evidence="9" type="ORF">MICPUN_61106</name>
</gene>
<dbReference type="Pfam" id="PF00226">
    <property type="entry name" value="DnaJ"/>
    <property type="match status" value="1"/>
</dbReference>
<name>C1EBK7_MICCC</name>
<dbReference type="OrthoDB" id="5894at2759"/>
<dbReference type="InterPro" id="IPR018253">
    <property type="entry name" value="DnaJ_domain_CS"/>
</dbReference>
<reference evidence="9 10" key="1">
    <citation type="journal article" date="2009" name="Science">
        <title>Green evolution and dynamic adaptations revealed by genomes of the marine picoeukaryotes Micromonas.</title>
        <authorList>
            <person name="Worden A.Z."/>
            <person name="Lee J.H."/>
            <person name="Mock T."/>
            <person name="Rouze P."/>
            <person name="Simmons M.P."/>
            <person name="Aerts A.L."/>
            <person name="Allen A.E."/>
            <person name="Cuvelier M.L."/>
            <person name="Derelle E."/>
            <person name="Everett M.V."/>
            <person name="Foulon E."/>
            <person name="Grimwood J."/>
            <person name="Gundlach H."/>
            <person name="Henrissat B."/>
            <person name="Napoli C."/>
            <person name="McDonald S.M."/>
            <person name="Parker M.S."/>
            <person name="Rombauts S."/>
            <person name="Salamov A."/>
            <person name="Von Dassow P."/>
            <person name="Badger J.H."/>
            <person name="Coutinho P.M."/>
            <person name="Demir E."/>
            <person name="Dubchak I."/>
            <person name="Gentemann C."/>
            <person name="Eikrem W."/>
            <person name="Gready J.E."/>
            <person name="John U."/>
            <person name="Lanier W."/>
            <person name="Lindquist E.A."/>
            <person name="Lucas S."/>
            <person name="Mayer K.F."/>
            <person name="Moreau H."/>
            <person name="Not F."/>
            <person name="Otillar R."/>
            <person name="Panaud O."/>
            <person name="Pangilinan J."/>
            <person name="Paulsen I."/>
            <person name="Piegu B."/>
            <person name="Poliakov A."/>
            <person name="Robbens S."/>
            <person name="Schmutz J."/>
            <person name="Toulza E."/>
            <person name="Wyss T."/>
            <person name="Zelensky A."/>
            <person name="Zhou K."/>
            <person name="Armbrust E.V."/>
            <person name="Bhattacharya D."/>
            <person name="Goodenough U.W."/>
            <person name="Van de Peer Y."/>
            <person name="Grigoriev I.V."/>
        </authorList>
    </citation>
    <scope>NUCLEOTIDE SEQUENCE [LARGE SCALE GENOMIC DNA]</scope>
    <source>
        <strain evidence="10">RCC299 / NOUM17</strain>
    </source>
</reference>
<dbReference type="InterPro" id="IPR001623">
    <property type="entry name" value="DnaJ_domain"/>
</dbReference>
<evidence type="ECO:0008006" key="11">
    <source>
        <dbReference type="Google" id="ProtNLM"/>
    </source>
</evidence>
<feature type="region of interest" description="Disordered" evidence="6">
    <location>
        <begin position="602"/>
        <end position="647"/>
    </location>
</feature>
<dbReference type="EMBL" id="CP001329">
    <property type="protein sequence ID" value="ACO65429.1"/>
    <property type="molecule type" value="Genomic_DNA"/>
</dbReference>
<dbReference type="eggNOG" id="KOG0717">
    <property type="taxonomic scope" value="Eukaryota"/>
</dbReference>
<dbReference type="PRINTS" id="PR00625">
    <property type="entry name" value="JDOMAIN"/>
</dbReference>
<keyword evidence="10" id="KW-1185">Reference proteome</keyword>
<dbReference type="RefSeq" id="XP_002504171.1">
    <property type="nucleotide sequence ID" value="XM_002504125.1"/>
</dbReference>
<dbReference type="Pfam" id="PF12874">
    <property type="entry name" value="zf-met"/>
    <property type="match status" value="1"/>
</dbReference>
<dbReference type="InterPro" id="IPR054076">
    <property type="entry name" value="ZUO1-like_ZHD"/>
</dbReference>
<sequence>MPPKYKMRCHYDVLGVNRDADDAELKRAYRKLALEWHPDKNAHRQEEAEERFKEVRGAYETLSDPNERAWYDSHREAILRAGKHAAGGEDMRPEDEIDLMPYFTSNAFRGFGDDPGGFYQTYETLFAALDKQEQAASLAAGKDHFKASPAFGASDAPWTQVKSFYQHWGLFATMKTFAWADEYNLAEAQNRKVRRLMDEENKKLRRGEAREFNDTVRQLIAFVRKRDKRFIAHSAEQAKLEKARAAAAERKRLAAKKAKAEAASAYVEADWAQAEAPEWLAREIEKEEEAKARKEARKQDLYCPVCKKKFKSQKQWENHEQSKQHKAAVQRLKEQMMEDEEVVKAALEDEDSQGESDDEESEGESDDEARRNLRENLRNLNLDENDENDEAEKDEETEDETDDEEERKDLYRNWVPKDKSKNPRLASEDEEESEDESGSDEDEDAALARMMGHARTKAATPRANTDSDNGDGSSSEDESEDEDDALGRMMRTKRRVAFKEPVAADAGELSSGSGSDSETESVTTVGRAERLARNKPRALLKKGKLNARKKDVEAPVVPSNPLHLLDSDSDAIAEGDEDEDDEGAARAAAQRASMFDVLDAEVVDDGAGVTPAPDDDDDDDGAQEEAAAKKPNRRAKKKGFEKPDADAGANKIRCQLCKMTFASGNALHKHLKDAHSGVHKKKR</sequence>
<dbReference type="SUPFAM" id="SSF46565">
    <property type="entry name" value="Chaperone J-domain"/>
    <property type="match status" value="1"/>
</dbReference>
<evidence type="ECO:0000259" key="8">
    <source>
        <dbReference type="PROSITE" id="PS50157"/>
    </source>
</evidence>
<feature type="compositionally biased region" description="Acidic residues" evidence="6">
    <location>
        <begin position="613"/>
        <end position="623"/>
    </location>
</feature>
<evidence type="ECO:0000313" key="10">
    <source>
        <dbReference type="Proteomes" id="UP000002009"/>
    </source>
</evidence>
<evidence type="ECO:0000259" key="7">
    <source>
        <dbReference type="PROSITE" id="PS50076"/>
    </source>
</evidence>
<proteinExistence type="predicted"/>
<dbReference type="Gene3D" id="3.30.160.60">
    <property type="entry name" value="Classic Zinc Finger"/>
    <property type="match status" value="1"/>
</dbReference>
<feature type="compositionally biased region" description="Acidic residues" evidence="6">
    <location>
        <begin position="474"/>
        <end position="484"/>
    </location>
</feature>
<keyword evidence="5" id="KW-0175">Coiled coil</keyword>
<dbReference type="InterPro" id="IPR003604">
    <property type="entry name" value="Matrin/U1-like-C_Znf_C2H2"/>
</dbReference>
<keyword evidence="3" id="KW-0862">Zinc</keyword>
<evidence type="ECO:0000256" key="3">
    <source>
        <dbReference type="ARBA" id="ARBA00022833"/>
    </source>
</evidence>
<dbReference type="PROSITE" id="PS50157">
    <property type="entry name" value="ZINC_FINGER_C2H2_2"/>
    <property type="match status" value="1"/>
</dbReference>
<feature type="compositionally biased region" description="Acidic residues" evidence="6">
    <location>
        <begin position="383"/>
        <end position="406"/>
    </location>
</feature>
<dbReference type="STRING" id="296587.C1EBK7"/>
<dbReference type="PROSITE" id="PS00028">
    <property type="entry name" value="ZINC_FINGER_C2H2_1"/>
    <property type="match status" value="2"/>
</dbReference>
<dbReference type="GO" id="GO:0005737">
    <property type="term" value="C:cytoplasm"/>
    <property type="evidence" value="ECO:0007669"/>
    <property type="project" value="TreeGrafter"/>
</dbReference>
<keyword evidence="2 4" id="KW-0863">Zinc-finger</keyword>
<evidence type="ECO:0000256" key="6">
    <source>
        <dbReference type="SAM" id="MobiDB-lite"/>
    </source>
</evidence>
<dbReference type="OMA" id="QWENHER"/>
<dbReference type="SUPFAM" id="SSF57667">
    <property type="entry name" value="beta-beta-alpha zinc fingers"/>
    <property type="match status" value="1"/>
</dbReference>
<dbReference type="KEGG" id="mis:MICPUN_61106"/>
<evidence type="ECO:0000313" key="9">
    <source>
        <dbReference type="EMBL" id="ACO65429.1"/>
    </source>
</evidence>
<feature type="compositionally biased region" description="Basic and acidic residues" evidence="6">
    <location>
        <begin position="368"/>
        <end position="377"/>
    </location>
</feature>
<dbReference type="AlphaFoldDB" id="C1EBK7"/>
<dbReference type="SMART" id="SM00271">
    <property type="entry name" value="DnaJ"/>
    <property type="match status" value="1"/>
</dbReference>
<evidence type="ECO:0000256" key="4">
    <source>
        <dbReference type="PROSITE-ProRule" id="PRU00042"/>
    </source>
</evidence>
<dbReference type="InterPro" id="IPR051964">
    <property type="entry name" value="Chaperone_stress_response"/>
</dbReference>
<dbReference type="InterPro" id="IPR013087">
    <property type="entry name" value="Znf_C2H2_type"/>
</dbReference>
<dbReference type="Proteomes" id="UP000002009">
    <property type="component" value="Chromosome 9"/>
</dbReference>
<protein>
    <recommendedName>
        <fullName evidence="11">J domain-containing protein</fullName>
    </recommendedName>
</protein>
<dbReference type="PANTHER" id="PTHR44029:SF1">
    <property type="entry name" value="DNAJ HOMOLOG SUBFAMILY C MEMBER 21"/>
    <property type="match status" value="1"/>
</dbReference>
<dbReference type="CDD" id="cd06257">
    <property type="entry name" value="DnaJ"/>
    <property type="match status" value="1"/>
</dbReference>
<accession>C1EBK7</accession>
<dbReference type="Pfam" id="PF21884">
    <property type="entry name" value="ZUO1-like_ZHD"/>
    <property type="match status" value="1"/>
</dbReference>